<evidence type="ECO:0000256" key="1">
    <source>
        <dbReference type="ARBA" id="ARBA00000757"/>
    </source>
</evidence>
<evidence type="ECO:0000313" key="12">
    <source>
        <dbReference type="EMBL" id="MBE2128122.1"/>
    </source>
</evidence>
<dbReference type="GeneID" id="98346957"/>
<evidence type="ECO:0000259" key="11">
    <source>
        <dbReference type="Pfam" id="PF21621"/>
    </source>
</evidence>
<dbReference type="InterPro" id="IPR049071">
    <property type="entry name" value="MPI_cupin_dom"/>
</dbReference>
<dbReference type="Gene3D" id="2.60.120.10">
    <property type="entry name" value="Jelly Rolls"/>
    <property type="match status" value="2"/>
</dbReference>
<evidence type="ECO:0000256" key="9">
    <source>
        <dbReference type="PIRSR" id="PIRSR036894-2"/>
    </source>
</evidence>
<keyword evidence="6 7" id="KW-0413">Isomerase</keyword>
<dbReference type="InterPro" id="IPR011051">
    <property type="entry name" value="RmlC_Cupin_sf"/>
</dbReference>
<accession>A0A2K4AHA6</accession>
<dbReference type="GO" id="GO:0008270">
    <property type="term" value="F:zinc ion binding"/>
    <property type="evidence" value="ECO:0007669"/>
    <property type="project" value="UniProtKB-UniRule"/>
</dbReference>
<name>A0A2K4AHA6_9STAP</name>
<dbReference type="InterPro" id="IPR046457">
    <property type="entry name" value="PMI_typeI_cat"/>
</dbReference>
<reference evidence="13 14" key="1">
    <citation type="submission" date="2017-08" db="EMBL/GenBank/DDBJ databases">
        <title>Draft genome sequences of 64 type strains of genus Staph aureus.</title>
        <authorList>
            <person name="Cole K."/>
            <person name="Golubchik T."/>
            <person name="Russell J."/>
            <person name="Foster D."/>
            <person name="Llewelyn M."/>
            <person name="Wilson D."/>
            <person name="Crook D."/>
            <person name="Paul J."/>
        </authorList>
    </citation>
    <scope>NUCLEOTIDE SEQUENCE [LARGE SCALE GENOMIC DNA]</scope>
    <source>
        <strain evidence="13 14">DSM 28300</strain>
    </source>
</reference>
<proteinExistence type="inferred from homology"/>
<feature type="binding site" evidence="8">
    <location>
        <position position="168"/>
    </location>
    <ligand>
        <name>Zn(2+)</name>
        <dbReference type="ChEBI" id="CHEBI:29105"/>
    </ligand>
</feature>
<dbReference type="NCBIfam" id="TIGR00218">
    <property type="entry name" value="manA"/>
    <property type="match status" value="1"/>
</dbReference>
<evidence type="ECO:0000256" key="3">
    <source>
        <dbReference type="ARBA" id="ARBA00011956"/>
    </source>
</evidence>
<dbReference type="FunFam" id="2.60.120.10:FF:000070">
    <property type="entry name" value="Mannose-6-phosphate isomerase"/>
    <property type="match status" value="1"/>
</dbReference>
<dbReference type="Pfam" id="PF20511">
    <property type="entry name" value="PMI_typeI_cat"/>
    <property type="match status" value="1"/>
</dbReference>
<feature type="binding site" evidence="8">
    <location>
        <position position="111"/>
    </location>
    <ligand>
        <name>Zn(2+)</name>
        <dbReference type="ChEBI" id="CHEBI:29105"/>
    </ligand>
</feature>
<dbReference type="GO" id="GO:0004476">
    <property type="term" value="F:mannose-6-phosphate isomerase activity"/>
    <property type="evidence" value="ECO:0007669"/>
    <property type="project" value="UniProtKB-UniRule"/>
</dbReference>
<dbReference type="InterPro" id="IPR014710">
    <property type="entry name" value="RmlC-like_jellyroll"/>
</dbReference>
<comment type="similarity">
    <text evidence="2 7">Belongs to the mannose-6-phosphate isomerase type 1 family.</text>
</comment>
<feature type="active site" evidence="9">
    <location>
        <position position="188"/>
    </location>
</feature>
<feature type="binding site" evidence="8">
    <location>
        <position position="94"/>
    </location>
    <ligand>
        <name>Zn(2+)</name>
        <dbReference type="ChEBI" id="CHEBI:29105"/>
    </ligand>
</feature>
<evidence type="ECO:0000313" key="14">
    <source>
        <dbReference type="Proteomes" id="UP000236395"/>
    </source>
</evidence>
<dbReference type="EC" id="5.3.1.8" evidence="3 7"/>
<keyword evidence="15" id="KW-1185">Reference proteome</keyword>
<dbReference type="Proteomes" id="UP000236395">
    <property type="component" value="Unassembled WGS sequence"/>
</dbReference>
<comment type="cofactor">
    <cofactor evidence="8">
        <name>Zn(2+)</name>
        <dbReference type="ChEBI" id="CHEBI:29105"/>
    </cofactor>
    <text evidence="8">Binds 1 zinc ion per subunit.</text>
</comment>
<evidence type="ECO:0000256" key="2">
    <source>
        <dbReference type="ARBA" id="ARBA00010772"/>
    </source>
</evidence>
<dbReference type="PANTHER" id="PTHR42742:SF3">
    <property type="entry name" value="FRUCTOKINASE"/>
    <property type="match status" value="1"/>
</dbReference>
<dbReference type="RefSeq" id="WP_047548185.1">
    <property type="nucleotide sequence ID" value="NZ_CBCSFW010000004.1"/>
</dbReference>
<dbReference type="SUPFAM" id="SSF51182">
    <property type="entry name" value="RmlC-like cupins"/>
    <property type="match status" value="1"/>
</dbReference>
<evidence type="ECO:0000313" key="13">
    <source>
        <dbReference type="EMBL" id="PNZ49490.1"/>
    </source>
</evidence>
<dbReference type="Pfam" id="PF21621">
    <property type="entry name" value="MPI_cupin_dom"/>
    <property type="match status" value="1"/>
</dbReference>
<reference evidence="12 15" key="2">
    <citation type="submission" date="2020-10" db="EMBL/GenBank/DDBJ databases">
        <title>Phenotypic and genomic profiling of Staphylococcus argenteus in Canada and the United States and recommendations for clinical result reporting.</title>
        <authorList>
            <person name="Eshaghi A."/>
            <person name="Bommersbach C."/>
            <person name="Zitterman S."/>
            <person name="Burnham C.-A.D."/>
            <person name="Patel R."/>
            <person name="Schuetz A.N."/>
            <person name="Patel S.N."/>
            <person name="Kus J.V."/>
        </authorList>
    </citation>
    <scope>NUCLEOTIDE SEQUENCE [LARGE SCALE GENOMIC DNA]</scope>
    <source>
        <strain evidence="12 15">DSM 28300</strain>
    </source>
</reference>
<sequence length="312" mass="35536">MALFLQPVFKDRIWGGHALKSFNYDIPNSTTGECWAISAHPNGPNTIMNGPYQGMTLDQLWMQHRELFNNDSRDNFPLLTKVLDANDKLSVQVHPDDDYALKHEGELGKTECWYILDAVPDAEIIYGVQAQTKGELIEMIDNNEFNRLFKRIPVKPGDFYYVPAGTVHAIGSGILILETQQSSDTTYRIYDYDRRDQNGQLRDLHLEQSKDVIQLDNHNPNTTPITTKIETHTVTRFVDNNFFAVYKWDIHGQLNFTKPYPYCLITIIEGTGTLTIDESHFDIQKGASFILTTEDTDIHLNGEISAIVSHPS</sequence>
<dbReference type="Proteomes" id="UP000596960">
    <property type="component" value="Unassembled WGS sequence"/>
</dbReference>
<evidence type="ECO:0000259" key="10">
    <source>
        <dbReference type="Pfam" id="PF20511"/>
    </source>
</evidence>
<dbReference type="GO" id="GO:0005975">
    <property type="term" value="P:carbohydrate metabolic process"/>
    <property type="evidence" value="ECO:0007669"/>
    <property type="project" value="UniProtKB-UniRule"/>
</dbReference>
<dbReference type="InterPro" id="IPR051804">
    <property type="entry name" value="Carb_Metab_Reg_Kinase/Isom"/>
</dbReference>
<feature type="domain" description="Phosphomannose isomerase type I catalytic" evidence="10">
    <location>
        <begin position="4"/>
        <end position="114"/>
    </location>
</feature>
<dbReference type="CDD" id="cd07010">
    <property type="entry name" value="cupin_PMI_type_I_N_bac"/>
    <property type="match status" value="1"/>
</dbReference>
<evidence type="ECO:0000256" key="6">
    <source>
        <dbReference type="ARBA" id="ARBA00023235"/>
    </source>
</evidence>
<dbReference type="EMBL" id="PPQS01000035">
    <property type="protein sequence ID" value="PNZ49490.1"/>
    <property type="molecule type" value="Genomic_DNA"/>
</dbReference>
<dbReference type="PIRSF" id="PIRSF036894">
    <property type="entry name" value="PMI_Firm_short"/>
    <property type="match status" value="1"/>
</dbReference>
<comment type="catalytic activity">
    <reaction evidence="1 7">
        <text>D-mannose 6-phosphate = D-fructose 6-phosphate</text>
        <dbReference type="Rhea" id="RHEA:12356"/>
        <dbReference type="ChEBI" id="CHEBI:58735"/>
        <dbReference type="ChEBI" id="CHEBI:61527"/>
        <dbReference type="EC" id="5.3.1.8"/>
    </reaction>
</comment>
<dbReference type="EMBL" id="JADAMT010000003">
    <property type="protein sequence ID" value="MBE2128122.1"/>
    <property type="molecule type" value="Genomic_DNA"/>
</dbReference>
<dbReference type="InterPro" id="IPR014628">
    <property type="entry name" value="Man6P_isomerase_Firm_short"/>
</dbReference>
<evidence type="ECO:0000256" key="4">
    <source>
        <dbReference type="ARBA" id="ARBA00022723"/>
    </source>
</evidence>
<evidence type="ECO:0000256" key="8">
    <source>
        <dbReference type="PIRSR" id="PIRSR036894-1"/>
    </source>
</evidence>
<keyword evidence="4 7" id="KW-0479">Metal-binding</keyword>
<dbReference type="InterPro" id="IPR001250">
    <property type="entry name" value="Man6P_Isoase-1"/>
</dbReference>
<feature type="domain" description="Mannose-6-phosphate isomerase cupin" evidence="11">
    <location>
        <begin position="234"/>
        <end position="311"/>
    </location>
</feature>
<keyword evidence="5 7" id="KW-0862">Zinc</keyword>
<evidence type="ECO:0000256" key="7">
    <source>
        <dbReference type="PIRNR" id="PIRNR036894"/>
    </source>
</evidence>
<evidence type="ECO:0000313" key="15">
    <source>
        <dbReference type="Proteomes" id="UP000596960"/>
    </source>
</evidence>
<dbReference type="PANTHER" id="PTHR42742">
    <property type="entry name" value="TRANSCRIPTIONAL REPRESSOR MPRA"/>
    <property type="match status" value="1"/>
</dbReference>
<organism evidence="13 14">
    <name type="scientific">Staphylococcus schweitzeri</name>
    <dbReference type="NCBI Taxonomy" id="1654388"/>
    <lineage>
        <taxon>Bacteria</taxon>
        <taxon>Bacillati</taxon>
        <taxon>Bacillota</taxon>
        <taxon>Bacilli</taxon>
        <taxon>Bacillales</taxon>
        <taxon>Staphylococcaceae</taxon>
        <taxon>Staphylococcus</taxon>
    </lineage>
</organism>
<dbReference type="AlphaFoldDB" id="A0A2K4AHA6"/>
<gene>
    <name evidence="13" type="primary">manA</name>
    <name evidence="13" type="ORF">CD116_07840</name>
    <name evidence="12" type="ORF">ILQ21_03420</name>
</gene>
<comment type="caution">
    <text evidence="13">The sequence shown here is derived from an EMBL/GenBank/DDBJ whole genome shotgun (WGS) entry which is preliminary data.</text>
</comment>
<evidence type="ECO:0000256" key="5">
    <source>
        <dbReference type="ARBA" id="ARBA00022833"/>
    </source>
</evidence>
<protein>
    <recommendedName>
        <fullName evidence="3 7">Mannose-6-phosphate isomerase</fullName>
        <ecNumber evidence="3 7">5.3.1.8</ecNumber>
    </recommendedName>
</protein>